<feature type="transmembrane region" description="Helical" evidence="10">
    <location>
        <begin position="351"/>
        <end position="368"/>
    </location>
</feature>
<dbReference type="STRING" id="592015.HMPREF1705_04504"/>
<comment type="function">
    <text evidence="10">Catalyzes the transfer of an acyl group from acyl-phosphate (acyl-PO(4)) to glycerol-3-phosphate (G3P) to form lysophosphatidic acid (LPA). This enzyme utilizes acyl-phosphate as fatty acyl donor, but not acyl-CoA or acyl-ACP.</text>
</comment>
<proteinExistence type="inferred from homology"/>
<dbReference type="EMBL" id="ACJX03000001">
    <property type="protein sequence ID" value="KRT35238.1"/>
    <property type="molecule type" value="Genomic_DNA"/>
</dbReference>
<feature type="transmembrane region" description="Helical" evidence="10">
    <location>
        <begin position="206"/>
        <end position="224"/>
    </location>
</feature>
<keyword evidence="2 10" id="KW-0444">Lipid biosynthesis</keyword>
<keyword evidence="11" id="KW-0548">Nucleotidyltransferase</keyword>
<comment type="similarity">
    <text evidence="10">Belongs to the PlsY family.</text>
</comment>
<evidence type="ECO:0000256" key="10">
    <source>
        <dbReference type="HAMAP-Rule" id="MF_01043"/>
    </source>
</evidence>
<evidence type="ECO:0000256" key="5">
    <source>
        <dbReference type="ARBA" id="ARBA00022989"/>
    </source>
</evidence>
<evidence type="ECO:0000256" key="1">
    <source>
        <dbReference type="ARBA" id="ARBA00022475"/>
    </source>
</evidence>
<dbReference type="AlphaFoldDB" id="A0A0T5XA94"/>
<comment type="subcellular location">
    <subcellularLocation>
        <location evidence="10">Cell membrane</location>
        <topology evidence="10">Multi-pass membrane protein</topology>
    </subcellularLocation>
</comment>
<dbReference type="eggNOG" id="COG0344">
    <property type="taxonomic scope" value="Bacteria"/>
</dbReference>
<dbReference type="PANTHER" id="PTHR30309">
    <property type="entry name" value="INNER MEMBRANE PROTEIN YGIH"/>
    <property type="match status" value="1"/>
</dbReference>
<dbReference type="InterPro" id="IPR003811">
    <property type="entry name" value="G3P_acylTferase_PlsY"/>
</dbReference>
<comment type="subunit">
    <text evidence="10">Probably interacts with PlsX.</text>
</comment>
<comment type="catalytic activity">
    <reaction evidence="10">
        <text>an acyl phosphate + sn-glycerol 3-phosphate = a 1-acyl-sn-glycero-3-phosphate + phosphate</text>
        <dbReference type="Rhea" id="RHEA:34075"/>
        <dbReference type="ChEBI" id="CHEBI:43474"/>
        <dbReference type="ChEBI" id="CHEBI:57597"/>
        <dbReference type="ChEBI" id="CHEBI:57970"/>
        <dbReference type="ChEBI" id="CHEBI:59918"/>
        <dbReference type="EC" id="2.3.1.275"/>
    </reaction>
</comment>
<keyword evidence="4 10" id="KW-0812">Transmembrane</keyword>
<protein>
    <recommendedName>
        <fullName evidence="10">Glycerol-3-phosphate acyltransferase</fullName>
    </recommendedName>
    <alternativeName>
        <fullName evidence="10">Acyl-PO4 G3P acyltransferase</fullName>
    </alternativeName>
    <alternativeName>
        <fullName evidence="10">Acyl-phosphate--glycerol-3-phosphate acyltransferase</fullName>
    </alternativeName>
    <alternativeName>
        <fullName evidence="10">G3P acyltransferase</fullName>
        <shortName evidence="10">GPAT</shortName>
        <ecNumber evidence="10">2.3.1.275</ecNumber>
    </alternativeName>
    <alternativeName>
        <fullName evidence="10">Lysophosphatidic acid synthase</fullName>
        <shortName evidence="10">LPA synthase</shortName>
    </alternativeName>
</protein>
<evidence type="ECO:0000256" key="8">
    <source>
        <dbReference type="ARBA" id="ARBA00023209"/>
    </source>
</evidence>
<dbReference type="GO" id="GO:0043772">
    <property type="term" value="F:acyl-phosphate glycerol-3-phosphate acyltransferase activity"/>
    <property type="evidence" value="ECO:0007669"/>
    <property type="project" value="UniProtKB-UniRule"/>
</dbReference>
<dbReference type="UniPathway" id="UPA00085"/>
<evidence type="ECO:0000256" key="9">
    <source>
        <dbReference type="ARBA" id="ARBA00023264"/>
    </source>
</evidence>
<feature type="transmembrane region" description="Helical" evidence="10">
    <location>
        <begin position="47"/>
        <end position="65"/>
    </location>
</feature>
<feature type="transmembrane region" description="Helical" evidence="10">
    <location>
        <begin position="77"/>
        <end position="100"/>
    </location>
</feature>
<name>A0A0T5XA94_9BACT</name>
<keyword evidence="1 10" id="KW-1003">Cell membrane</keyword>
<evidence type="ECO:0000256" key="2">
    <source>
        <dbReference type="ARBA" id="ARBA00022516"/>
    </source>
</evidence>
<evidence type="ECO:0000256" key="4">
    <source>
        <dbReference type="ARBA" id="ARBA00022692"/>
    </source>
</evidence>
<dbReference type="eggNOG" id="COG0170">
    <property type="taxonomic scope" value="Bacteria"/>
</dbReference>
<keyword evidence="7 10" id="KW-0472">Membrane</keyword>
<comment type="caution">
    <text evidence="11">The sequence shown here is derived from an EMBL/GenBank/DDBJ whole genome shotgun (WGS) entry which is preliminary data.</text>
</comment>
<dbReference type="HAMAP" id="MF_01043">
    <property type="entry name" value="PlsY"/>
    <property type="match status" value="1"/>
</dbReference>
<keyword evidence="6 10" id="KW-0443">Lipid metabolism</keyword>
<dbReference type="OrthoDB" id="9797836at2"/>
<dbReference type="RefSeq" id="WP_009202124.1">
    <property type="nucleotide sequence ID" value="NZ_ACJX03000001.1"/>
</dbReference>
<feature type="transmembrane region" description="Helical" evidence="10">
    <location>
        <begin position="293"/>
        <end position="314"/>
    </location>
</feature>
<organism evidence="11 12">
    <name type="scientific">Acetomicrobium hydrogeniformans ATCC BAA-1850</name>
    <dbReference type="NCBI Taxonomy" id="592015"/>
    <lineage>
        <taxon>Bacteria</taxon>
        <taxon>Thermotogati</taxon>
        <taxon>Synergistota</taxon>
        <taxon>Synergistia</taxon>
        <taxon>Synergistales</taxon>
        <taxon>Acetomicrobiaceae</taxon>
        <taxon>Acetomicrobium</taxon>
    </lineage>
</organism>
<dbReference type="Proteomes" id="UP000005273">
    <property type="component" value="Unassembled WGS sequence"/>
</dbReference>
<gene>
    <name evidence="10" type="primary">plsY</name>
    <name evidence="11" type="ORF">HMPREF1705_04504</name>
</gene>
<evidence type="ECO:0000313" key="11">
    <source>
        <dbReference type="EMBL" id="KRT35238.1"/>
    </source>
</evidence>
<feature type="transmembrane region" description="Helical" evidence="10">
    <location>
        <begin position="165"/>
        <end position="186"/>
    </location>
</feature>
<comment type="pathway">
    <text evidence="10">Lipid metabolism; phospholipid metabolism.</text>
</comment>
<sequence>MAKALSLLILCYFIGSIPWSAIVARFFSGPSVDLTKEGTKNVGATNVWILSGPAAGCLAVLGDAAKGGFAVLMARWAGLSAFLWPMCAWMAVLGHTWSIFLRFKGGRGASATVGAFVALMPLEAMISGLMVATALLTFGGCLLLSLATLWPFCILVALARDTVDLKTACTATFLVLWVLVFGWKRLSNDLNDFAKAMEQHLVRRKLYRYSALVFPAFFYPMFGYATCRSALFASAALAVFVEFLRFRKPQVNEYVKSLFAPVGRAQEAEHLSSTTMFLAGSALATLFPDPLGVIAMIMLVLGDAWAALCGTRFGKRPLIEGKTLEGSVGCFIACFLSCLLVSKLLFLPLPILAVAIASLATTVIEIVTPKGLDNFTMAPAAALVLFLFSGGF</sequence>
<feature type="transmembrane region" description="Helical" evidence="10">
    <location>
        <begin position="134"/>
        <end position="159"/>
    </location>
</feature>
<dbReference type="GO" id="GO:0008654">
    <property type="term" value="P:phospholipid biosynthetic process"/>
    <property type="evidence" value="ECO:0007669"/>
    <property type="project" value="UniProtKB-UniRule"/>
</dbReference>
<dbReference type="SMART" id="SM01207">
    <property type="entry name" value="G3P_acyltransf"/>
    <property type="match status" value="1"/>
</dbReference>
<keyword evidence="5 10" id="KW-1133">Transmembrane helix</keyword>
<feature type="transmembrane region" description="Helical" evidence="10">
    <location>
        <begin position="106"/>
        <end position="122"/>
    </location>
</feature>
<dbReference type="GO" id="GO:0016779">
    <property type="term" value="F:nucleotidyltransferase activity"/>
    <property type="evidence" value="ECO:0007669"/>
    <property type="project" value="UniProtKB-KW"/>
</dbReference>
<keyword evidence="3 10" id="KW-0808">Transferase</keyword>
<accession>A0A0T5XA94</accession>
<evidence type="ECO:0000256" key="7">
    <source>
        <dbReference type="ARBA" id="ARBA00023136"/>
    </source>
</evidence>
<keyword evidence="8 10" id="KW-0594">Phospholipid biosynthesis</keyword>
<comment type="caution">
    <text evidence="10">Lacks conserved residue(s) required for the propagation of feature annotation.</text>
</comment>
<dbReference type="PANTHER" id="PTHR30309:SF0">
    <property type="entry name" value="GLYCEROL-3-PHOSPHATE ACYLTRANSFERASE-RELATED"/>
    <property type="match status" value="1"/>
</dbReference>
<evidence type="ECO:0000256" key="6">
    <source>
        <dbReference type="ARBA" id="ARBA00023098"/>
    </source>
</evidence>
<reference evidence="12" key="1">
    <citation type="submission" date="2012-09" db="EMBL/GenBank/DDBJ databases">
        <authorList>
            <person name="Weinstock G."/>
            <person name="Sodergren E."/>
            <person name="Clifton S."/>
            <person name="Fulton L."/>
            <person name="Fulton B."/>
            <person name="Courtney L."/>
            <person name="Fronick C."/>
            <person name="Harrison M."/>
            <person name="Strong C."/>
            <person name="Farmer C."/>
            <person name="Delehaunty K."/>
            <person name="Markovic C."/>
            <person name="Hall O."/>
            <person name="Minx P."/>
            <person name="Tomlinson C."/>
            <person name="Mitreva M."/>
            <person name="Nelson J."/>
            <person name="Hou S."/>
            <person name="Wollam A."/>
            <person name="Pepin K.H."/>
            <person name="Johnson M."/>
            <person name="Bhonagiri V."/>
            <person name="Nash W.E."/>
            <person name="Suruliraj S."/>
            <person name="Warren W."/>
            <person name="Chinwalla A."/>
            <person name="Mardis E.R."/>
            <person name="Wilson R.K."/>
        </authorList>
    </citation>
    <scope>NUCLEOTIDE SEQUENCE [LARGE SCALE GENOMIC DNA]</scope>
    <source>
        <strain evidence="12">OS1</strain>
    </source>
</reference>
<keyword evidence="12" id="KW-1185">Reference proteome</keyword>
<dbReference type="GO" id="GO:0005886">
    <property type="term" value="C:plasma membrane"/>
    <property type="evidence" value="ECO:0007669"/>
    <property type="project" value="UniProtKB-SubCell"/>
</dbReference>
<keyword evidence="9 10" id="KW-1208">Phospholipid metabolism</keyword>
<dbReference type="EC" id="2.3.1.275" evidence="10"/>
<dbReference type="Pfam" id="PF02660">
    <property type="entry name" value="G3P_acyltransf"/>
    <property type="match status" value="1"/>
</dbReference>
<evidence type="ECO:0000313" key="12">
    <source>
        <dbReference type="Proteomes" id="UP000005273"/>
    </source>
</evidence>
<evidence type="ECO:0000256" key="3">
    <source>
        <dbReference type="ARBA" id="ARBA00022679"/>
    </source>
</evidence>